<organism evidence="6 7">
    <name type="scientific">Botryobasidium botryosum (strain FD-172 SS1)</name>
    <dbReference type="NCBI Taxonomy" id="930990"/>
    <lineage>
        <taxon>Eukaryota</taxon>
        <taxon>Fungi</taxon>
        <taxon>Dikarya</taxon>
        <taxon>Basidiomycota</taxon>
        <taxon>Agaricomycotina</taxon>
        <taxon>Agaricomycetes</taxon>
        <taxon>Cantharellales</taxon>
        <taxon>Botryobasidiaceae</taxon>
        <taxon>Botryobasidium</taxon>
    </lineage>
</organism>
<dbReference type="Pfam" id="PF01753">
    <property type="entry name" value="zf-MYND"/>
    <property type="match status" value="1"/>
</dbReference>
<proteinExistence type="predicted"/>
<name>A0A067N0N8_BOTB1</name>
<evidence type="ECO:0000259" key="5">
    <source>
        <dbReference type="PROSITE" id="PS50865"/>
    </source>
</evidence>
<sequence length="244" mass="27431">MSTGGRTFECANCRLFKPPKEIKICSGCKTMGYCSKECQRADWKTHKPICKGAQTGAPAVARDPAIRIAERLIEDTEIMGWIDSMMIACLDLNNNLDNASKYAFVLLARADTVSKKGKGGKVEKLFQITSVRRMKIEDAPPGLIRCGEQMEAALKDPPKHPTPVNLRAVRAMWMSETSESAIVYFARHVNQPMLDFCASKRMMGPSGLPVPVTSEWLISQFNRQPHLYDDIRRKYTIKTSEEEK</sequence>
<dbReference type="PROSITE" id="PS01360">
    <property type="entry name" value="ZF_MYND_1"/>
    <property type="match status" value="1"/>
</dbReference>
<evidence type="ECO:0000256" key="2">
    <source>
        <dbReference type="ARBA" id="ARBA00022771"/>
    </source>
</evidence>
<dbReference type="EMBL" id="KL198023">
    <property type="protein sequence ID" value="KDQ17727.1"/>
    <property type="molecule type" value="Genomic_DNA"/>
</dbReference>
<dbReference type="GO" id="GO:0008270">
    <property type="term" value="F:zinc ion binding"/>
    <property type="evidence" value="ECO:0007669"/>
    <property type="project" value="UniProtKB-KW"/>
</dbReference>
<dbReference type="OrthoDB" id="2785376at2759"/>
<gene>
    <name evidence="6" type="ORF">BOTBODRAFT_185817</name>
</gene>
<evidence type="ECO:0000313" key="6">
    <source>
        <dbReference type="EMBL" id="KDQ17727.1"/>
    </source>
</evidence>
<dbReference type="HOGENOM" id="CLU_1031185_0_0_1"/>
<evidence type="ECO:0000313" key="7">
    <source>
        <dbReference type="Proteomes" id="UP000027195"/>
    </source>
</evidence>
<dbReference type="SUPFAM" id="SSF144232">
    <property type="entry name" value="HIT/MYND zinc finger-like"/>
    <property type="match status" value="1"/>
</dbReference>
<keyword evidence="3" id="KW-0862">Zinc</keyword>
<reference evidence="7" key="1">
    <citation type="journal article" date="2014" name="Proc. Natl. Acad. Sci. U.S.A.">
        <title>Extensive sampling of basidiomycete genomes demonstrates inadequacy of the white-rot/brown-rot paradigm for wood decay fungi.</title>
        <authorList>
            <person name="Riley R."/>
            <person name="Salamov A.A."/>
            <person name="Brown D.W."/>
            <person name="Nagy L.G."/>
            <person name="Floudas D."/>
            <person name="Held B.W."/>
            <person name="Levasseur A."/>
            <person name="Lombard V."/>
            <person name="Morin E."/>
            <person name="Otillar R."/>
            <person name="Lindquist E.A."/>
            <person name="Sun H."/>
            <person name="LaButti K.M."/>
            <person name="Schmutz J."/>
            <person name="Jabbour D."/>
            <person name="Luo H."/>
            <person name="Baker S.E."/>
            <person name="Pisabarro A.G."/>
            <person name="Walton J.D."/>
            <person name="Blanchette R.A."/>
            <person name="Henrissat B."/>
            <person name="Martin F."/>
            <person name="Cullen D."/>
            <person name="Hibbett D.S."/>
            <person name="Grigoriev I.V."/>
        </authorList>
    </citation>
    <scope>NUCLEOTIDE SEQUENCE [LARGE SCALE GENOMIC DNA]</scope>
    <source>
        <strain evidence="7">FD-172 SS1</strain>
    </source>
</reference>
<dbReference type="STRING" id="930990.A0A067N0N8"/>
<evidence type="ECO:0000256" key="3">
    <source>
        <dbReference type="ARBA" id="ARBA00022833"/>
    </source>
</evidence>
<dbReference type="PROSITE" id="PS50865">
    <property type="entry name" value="ZF_MYND_2"/>
    <property type="match status" value="1"/>
</dbReference>
<evidence type="ECO:0000256" key="4">
    <source>
        <dbReference type="PROSITE-ProRule" id="PRU00134"/>
    </source>
</evidence>
<keyword evidence="1" id="KW-0479">Metal-binding</keyword>
<protein>
    <recommendedName>
        <fullName evidence="5">MYND-type domain-containing protein</fullName>
    </recommendedName>
</protein>
<feature type="domain" description="MYND-type" evidence="5">
    <location>
        <begin position="10"/>
        <end position="50"/>
    </location>
</feature>
<evidence type="ECO:0000256" key="1">
    <source>
        <dbReference type="ARBA" id="ARBA00022723"/>
    </source>
</evidence>
<dbReference type="InParanoid" id="A0A067N0N8"/>
<dbReference type="InterPro" id="IPR002893">
    <property type="entry name" value="Znf_MYND"/>
</dbReference>
<keyword evidence="7" id="KW-1185">Reference proteome</keyword>
<dbReference type="Gene3D" id="6.10.140.2220">
    <property type="match status" value="1"/>
</dbReference>
<keyword evidence="2 4" id="KW-0863">Zinc-finger</keyword>
<dbReference type="AlphaFoldDB" id="A0A067N0N8"/>
<dbReference type="Proteomes" id="UP000027195">
    <property type="component" value="Unassembled WGS sequence"/>
</dbReference>
<accession>A0A067N0N8</accession>